<organism evidence="1 2">
    <name type="scientific">Streptomyces axinellae</name>
    <dbReference type="NCBI Taxonomy" id="552788"/>
    <lineage>
        <taxon>Bacteria</taxon>
        <taxon>Bacillati</taxon>
        <taxon>Actinomycetota</taxon>
        <taxon>Actinomycetes</taxon>
        <taxon>Kitasatosporales</taxon>
        <taxon>Streptomycetaceae</taxon>
        <taxon>Streptomyces</taxon>
    </lineage>
</organism>
<comment type="caution">
    <text evidence="1">The sequence shown here is derived from an EMBL/GenBank/DDBJ whole genome shotgun (WGS) entry which is preliminary data.</text>
</comment>
<evidence type="ECO:0000313" key="1">
    <source>
        <dbReference type="EMBL" id="GAA2629688.1"/>
    </source>
</evidence>
<dbReference type="RefSeq" id="WP_344568888.1">
    <property type="nucleotide sequence ID" value="NZ_BAAARJ010000018.1"/>
</dbReference>
<accession>A0ABP6D1E8</accession>
<evidence type="ECO:0000313" key="2">
    <source>
        <dbReference type="Proteomes" id="UP001501447"/>
    </source>
</evidence>
<reference evidence="2" key="1">
    <citation type="journal article" date="2019" name="Int. J. Syst. Evol. Microbiol.">
        <title>The Global Catalogue of Microorganisms (GCM) 10K type strain sequencing project: providing services to taxonomists for standard genome sequencing and annotation.</title>
        <authorList>
            <consortium name="The Broad Institute Genomics Platform"/>
            <consortium name="The Broad Institute Genome Sequencing Center for Infectious Disease"/>
            <person name="Wu L."/>
            <person name="Ma J."/>
        </authorList>
    </citation>
    <scope>NUCLEOTIDE SEQUENCE [LARGE SCALE GENOMIC DNA]</scope>
    <source>
        <strain evidence="2">JCM 16373</strain>
    </source>
</reference>
<sequence length="108" mass="11130">MPRSTLTATQAVRAGAVLPTAAAGDATNGHALQNDGRVVLIVDNTGASSRDITFHTVRTIDGLTAPTRVESIPAGETQVFGPFPAADYGDTLTLDVASAELTLQAIRI</sequence>
<name>A0ABP6D1E8_9ACTN</name>
<protein>
    <submittedName>
        <fullName evidence="1">Uncharacterized protein</fullName>
    </submittedName>
</protein>
<gene>
    <name evidence="1" type="ORF">GCM10009863_51340</name>
</gene>
<keyword evidence="2" id="KW-1185">Reference proteome</keyword>
<dbReference type="EMBL" id="BAAARJ010000018">
    <property type="protein sequence ID" value="GAA2629688.1"/>
    <property type="molecule type" value="Genomic_DNA"/>
</dbReference>
<proteinExistence type="predicted"/>
<dbReference type="Proteomes" id="UP001501447">
    <property type="component" value="Unassembled WGS sequence"/>
</dbReference>